<dbReference type="EMBL" id="CAJVCH010161660">
    <property type="protein sequence ID" value="CAG7728305.1"/>
    <property type="molecule type" value="Genomic_DNA"/>
</dbReference>
<dbReference type="Pfam" id="PF01401">
    <property type="entry name" value="Peptidase_M2"/>
    <property type="match status" value="1"/>
</dbReference>
<dbReference type="GO" id="GO:0006508">
    <property type="term" value="P:proteolysis"/>
    <property type="evidence" value="ECO:0007669"/>
    <property type="project" value="InterPro"/>
</dbReference>
<dbReference type="GO" id="GO:0008241">
    <property type="term" value="F:peptidyl-dipeptidase activity"/>
    <property type="evidence" value="ECO:0007669"/>
    <property type="project" value="InterPro"/>
</dbReference>
<evidence type="ECO:0000256" key="3">
    <source>
        <dbReference type="ARBA" id="ARBA00023157"/>
    </source>
</evidence>
<evidence type="ECO:0000313" key="7">
    <source>
        <dbReference type="Proteomes" id="UP000708208"/>
    </source>
</evidence>
<dbReference type="Proteomes" id="UP000708208">
    <property type="component" value="Unassembled WGS sequence"/>
</dbReference>
<evidence type="ECO:0000256" key="1">
    <source>
        <dbReference type="ARBA" id="ARBA00008139"/>
    </source>
</evidence>
<comment type="caution">
    <text evidence="6">The sequence shown here is derived from an EMBL/GenBank/DDBJ whole genome shotgun (WGS) entry which is preliminary data.</text>
</comment>
<evidence type="ECO:0000256" key="4">
    <source>
        <dbReference type="ARBA" id="ARBA00023180"/>
    </source>
</evidence>
<keyword evidence="3" id="KW-1015">Disulfide bond</keyword>
<feature type="non-terminal residue" evidence="6">
    <location>
        <position position="23"/>
    </location>
</feature>
<comment type="caution">
    <text evidence="5">Lacks conserved residue(s) required for the propagation of feature annotation.</text>
</comment>
<reference evidence="6" key="1">
    <citation type="submission" date="2021-06" db="EMBL/GenBank/DDBJ databases">
        <authorList>
            <person name="Hodson N. C."/>
            <person name="Mongue J. A."/>
            <person name="Jaron S. K."/>
        </authorList>
    </citation>
    <scope>NUCLEOTIDE SEQUENCE</scope>
</reference>
<dbReference type="AlphaFoldDB" id="A0A8J2KLX7"/>
<keyword evidence="2" id="KW-0732">Signal</keyword>
<dbReference type="GO" id="GO:0016020">
    <property type="term" value="C:membrane"/>
    <property type="evidence" value="ECO:0007669"/>
    <property type="project" value="InterPro"/>
</dbReference>
<evidence type="ECO:0000256" key="2">
    <source>
        <dbReference type="ARBA" id="ARBA00022729"/>
    </source>
</evidence>
<dbReference type="GO" id="GO:0008237">
    <property type="term" value="F:metallopeptidase activity"/>
    <property type="evidence" value="ECO:0007669"/>
    <property type="project" value="InterPro"/>
</dbReference>
<protein>
    <submittedName>
        <fullName evidence="6">Uncharacterized protein</fullName>
    </submittedName>
</protein>
<gene>
    <name evidence="6" type="ORF">AFUS01_LOCUS17094</name>
</gene>
<evidence type="ECO:0000256" key="5">
    <source>
        <dbReference type="PROSITE-ProRule" id="PRU01355"/>
    </source>
</evidence>
<sequence>NYQMQMSLEKVAFLPFGYMIDNY</sequence>
<evidence type="ECO:0000313" key="6">
    <source>
        <dbReference type="EMBL" id="CAG7728305.1"/>
    </source>
</evidence>
<proteinExistence type="inferred from homology"/>
<feature type="non-terminal residue" evidence="6">
    <location>
        <position position="1"/>
    </location>
</feature>
<dbReference type="PROSITE" id="PS52011">
    <property type="entry name" value="PEPTIDASE_M2"/>
    <property type="match status" value="1"/>
</dbReference>
<keyword evidence="4" id="KW-0325">Glycoprotein</keyword>
<keyword evidence="7" id="KW-1185">Reference proteome</keyword>
<comment type="similarity">
    <text evidence="1 5">Belongs to the peptidase M2 family.</text>
</comment>
<dbReference type="InterPro" id="IPR001548">
    <property type="entry name" value="Peptidase_M2"/>
</dbReference>
<name>A0A8J2KLX7_9HEXA</name>
<accession>A0A8J2KLX7</accession>
<organism evidence="6 7">
    <name type="scientific">Allacma fusca</name>
    <dbReference type="NCBI Taxonomy" id="39272"/>
    <lineage>
        <taxon>Eukaryota</taxon>
        <taxon>Metazoa</taxon>
        <taxon>Ecdysozoa</taxon>
        <taxon>Arthropoda</taxon>
        <taxon>Hexapoda</taxon>
        <taxon>Collembola</taxon>
        <taxon>Symphypleona</taxon>
        <taxon>Sminthuridae</taxon>
        <taxon>Allacma</taxon>
    </lineage>
</organism>